<evidence type="ECO:0000256" key="2">
    <source>
        <dbReference type="ARBA" id="ARBA00008778"/>
    </source>
</evidence>
<dbReference type="InterPro" id="IPR010334">
    <property type="entry name" value="Dcp1"/>
</dbReference>
<dbReference type="Gene3D" id="2.30.29.30">
    <property type="entry name" value="Pleckstrin-homology domain (PH domain)/Phosphotyrosine-binding domain (PTB)"/>
    <property type="match status" value="1"/>
</dbReference>
<dbReference type="SUPFAM" id="SSF50729">
    <property type="entry name" value="PH domain-like"/>
    <property type="match status" value="1"/>
</dbReference>
<dbReference type="Proteomes" id="UP000789572">
    <property type="component" value="Unassembled WGS sequence"/>
</dbReference>
<dbReference type="CDD" id="cd13182">
    <property type="entry name" value="EVH1-like_Dcp1"/>
    <property type="match status" value="1"/>
</dbReference>
<dbReference type="AlphaFoldDB" id="A0A9N8ZTY9"/>
<dbReference type="PANTHER" id="PTHR16290">
    <property type="entry name" value="TRANSCRIPTION FACTOR SMIF DECAPPING ENZYME DCP1"/>
    <property type="match status" value="1"/>
</dbReference>
<dbReference type="PANTHER" id="PTHR16290:SF0">
    <property type="entry name" value="DECAPPING PROTEIN 1, ISOFORM A"/>
    <property type="match status" value="1"/>
</dbReference>
<reference evidence="6" key="1">
    <citation type="submission" date="2021-06" db="EMBL/GenBank/DDBJ databases">
        <authorList>
            <person name="Kallberg Y."/>
            <person name="Tangrot J."/>
            <person name="Rosling A."/>
        </authorList>
    </citation>
    <scope>NUCLEOTIDE SEQUENCE</scope>
    <source>
        <strain evidence="6">IA702</strain>
    </source>
</reference>
<evidence type="ECO:0000256" key="5">
    <source>
        <dbReference type="SAM" id="MobiDB-lite"/>
    </source>
</evidence>
<protein>
    <submittedName>
        <fullName evidence="6">5012_t:CDS:1</fullName>
    </submittedName>
</protein>
<keyword evidence="3" id="KW-0963">Cytoplasm</keyword>
<keyword evidence="4" id="KW-0507">mRNA processing</keyword>
<comment type="similarity">
    <text evidence="2">Belongs to the DCP1 family.</text>
</comment>
<evidence type="ECO:0000256" key="1">
    <source>
        <dbReference type="ARBA" id="ARBA00004496"/>
    </source>
</evidence>
<dbReference type="GO" id="GO:0006397">
    <property type="term" value="P:mRNA processing"/>
    <property type="evidence" value="ECO:0007669"/>
    <property type="project" value="UniProtKB-KW"/>
</dbReference>
<evidence type="ECO:0000313" key="7">
    <source>
        <dbReference type="Proteomes" id="UP000789572"/>
    </source>
</evidence>
<dbReference type="Pfam" id="PF06058">
    <property type="entry name" value="DCP1"/>
    <property type="match status" value="1"/>
</dbReference>
<organism evidence="6 7">
    <name type="scientific">Paraglomus occultum</name>
    <dbReference type="NCBI Taxonomy" id="144539"/>
    <lineage>
        <taxon>Eukaryota</taxon>
        <taxon>Fungi</taxon>
        <taxon>Fungi incertae sedis</taxon>
        <taxon>Mucoromycota</taxon>
        <taxon>Glomeromycotina</taxon>
        <taxon>Glomeromycetes</taxon>
        <taxon>Paraglomerales</taxon>
        <taxon>Paraglomeraceae</taxon>
        <taxon>Paraglomus</taxon>
    </lineage>
</organism>
<dbReference type="InterPro" id="IPR011993">
    <property type="entry name" value="PH-like_dom_sf"/>
</dbReference>
<keyword evidence="7" id="KW-1185">Reference proteome</keyword>
<feature type="region of interest" description="Disordered" evidence="5">
    <location>
        <begin position="250"/>
        <end position="275"/>
    </location>
</feature>
<dbReference type="EMBL" id="CAJVPJ010000288">
    <property type="protein sequence ID" value="CAG8506750.1"/>
    <property type="molecule type" value="Genomic_DNA"/>
</dbReference>
<sequence>MTKNSLAFSRDEAVIMDHVARATVNLAVLRRHDRNIVEIMDNSSHVVLYKFSNEQQCWTKKGVEGTMFVFKRCTQPVFGFVVMNRLGIDNVMLHLTDKMDIEFQDDYIIYRTDDDDIHGIWVYEAKDRERIGKLMMECCKLHKTIVPPPQLAQSPIILHENDSTSTNTNSQTGTTTSGKELLDALFASAAEGTQTSGQTPPINMKFNSSVTQAIHSIHTPQSASPPPGSVIPSSTSTTALNKSLLDLLCTPTKHGQSSQPQTSQPSTPFAVPSIDPKQTATPFAVSSSNQNYLIYSTLPSEGVFNGATITKAKLGGVSEYCYEDYG</sequence>
<comment type="caution">
    <text evidence="6">The sequence shown here is derived from an EMBL/GenBank/DDBJ whole genome shotgun (WGS) entry which is preliminary data.</text>
</comment>
<proteinExistence type="inferred from homology"/>
<dbReference type="GO" id="GO:0031087">
    <property type="term" value="P:deadenylation-independent decapping of nuclear-transcribed mRNA"/>
    <property type="evidence" value="ECO:0007669"/>
    <property type="project" value="TreeGrafter"/>
</dbReference>
<gene>
    <name evidence="6" type="ORF">POCULU_LOCUS2857</name>
</gene>
<evidence type="ECO:0000256" key="4">
    <source>
        <dbReference type="ARBA" id="ARBA00022664"/>
    </source>
</evidence>
<comment type="subcellular location">
    <subcellularLocation>
        <location evidence="1">Cytoplasm</location>
    </subcellularLocation>
</comment>
<dbReference type="GO" id="GO:0003729">
    <property type="term" value="F:mRNA binding"/>
    <property type="evidence" value="ECO:0007669"/>
    <property type="project" value="TreeGrafter"/>
</dbReference>
<dbReference type="GO" id="GO:0000932">
    <property type="term" value="C:P-body"/>
    <property type="evidence" value="ECO:0007669"/>
    <property type="project" value="TreeGrafter"/>
</dbReference>
<dbReference type="GO" id="GO:0008047">
    <property type="term" value="F:enzyme activator activity"/>
    <property type="evidence" value="ECO:0007669"/>
    <property type="project" value="InterPro"/>
</dbReference>
<evidence type="ECO:0000256" key="3">
    <source>
        <dbReference type="ARBA" id="ARBA00022490"/>
    </source>
</evidence>
<dbReference type="OrthoDB" id="440673at2759"/>
<name>A0A9N8ZTY9_9GLOM</name>
<accession>A0A9N8ZTY9</accession>
<feature type="compositionally biased region" description="Low complexity" evidence="5">
    <location>
        <begin position="256"/>
        <end position="268"/>
    </location>
</feature>
<evidence type="ECO:0000313" key="6">
    <source>
        <dbReference type="EMBL" id="CAG8506750.1"/>
    </source>
</evidence>
<dbReference type="GO" id="GO:0000290">
    <property type="term" value="P:deadenylation-dependent decapping of nuclear-transcribed mRNA"/>
    <property type="evidence" value="ECO:0007669"/>
    <property type="project" value="InterPro"/>
</dbReference>